<keyword evidence="5" id="KW-0238">DNA-binding</keyword>
<dbReference type="PANTHER" id="PTHR24082">
    <property type="entry name" value="NUCLEAR HORMONE RECEPTOR"/>
    <property type="match status" value="1"/>
</dbReference>
<evidence type="ECO:0000256" key="1">
    <source>
        <dbReference type="ARBA" id="ARBA00022723"/>
    </source>
</evidence>
<evidence type="ECO:0000256" key="6">
    <source>
        <dbReference type="ARBA" id="ARBA00023163"/>
    </source>
</evidence>
<dbReference type="InterPro" id="IPR013088">
    <property type="entry name" value="Znf_NHR/GATA"/>
</dbReference>
<dbReference type="Gene3D" id="1.10.565.10">
    <property type="entry name" value="Retinoid X Receptor"/>
    <property type="match status" value="1"/>
</dbReference>
<sequence length="426" mass="49221">MALDYDNHLLDVDVDDDYFTTESLFDGMQNYNKLSLKRPKPTLTCVVCGDNAFGYNFDAVSCESCKAFFRRNALRPPGKLKCRGNGHCEVTVEKRKRCKKCRLDKCLSMGMRKEWILSEEEKRRKRSKIQENRRRKQTNENGPVRRRRSNKSVKTEDVSSGDTFSPPKTDTDDNPPMTDSDWVKIHQVQFAYSQSITLNKVIGVAPYPATQHINSTLELIRIPTYLSSIRLITYMKNIPEFNLLDSEDRVVLVKYNLLAVVFMHIVLIYDPVADTYHEHNTEDPIFQGKDWVKILGEEFYNELTDVAKKLIEICQYDRVIIKIFLLLILSTKGFCGYDIVHEPTLKNYSTVFELQNGYVEALYKYCLHQYGFTKTVTLFTHSLNSLLSIQRLAVHLKDCVHDHIDPSQLSPLMQSVLQLSDPDTST</sequence>
<evidence type="ECO:0000256" key="7">
    <source>
        <dbReference type="ARBA" id="ARBA00023170"/>
    </source>
</evidence>
<dbReference type="EMBL" id="CAJNOI010001815">
    <property type="protein sequence ID" value="CAF1440987.1"/>
    <property type="molecule type" value="Genomic_DNA"/>
</dbReference>
<reference evidence="12" key="1">
    <citation type="submission" date="2021-02" db="EMBL/GenBank/DDBJ databases">
        <authorList>
            <person name="Nowell W R."/>
        </authorList>
    </citation>
    <scope>NUCLEOTIDE SEQUENCE</scope>
</reference>
<evidence type="ECO:0000259" key="11">
    <source>
        <dbReference type="PROSITE" id="PS51843"/>
    </source>
</evidence>
<dbReference type="Pfam" id="PF00105">
    <property type="entry name" value="zf-C4"/>
    <property type="match status" value="1"/>
</dbReference>
<feature type="compositionally biased region" description="Polar residues" evidence="9">
    <location>
        <begin position="158"/>
        <end position="168"/>
    </location>
</feature>
<dbReference type="GO" id="GO:0008270">
    <property type="term" value="F:zinc ion binding"/>
    <property type="evidence" value="ECO:0007669"/>
    <property type="project" value="UniProtKB-KW"/>
</dbReference>
<keyword evidence="1" id="KW-0479">Metal-binding</keyword>
<dbReference type="PANTHER" id="PTHR24082:SF283">
    <property type="entry name" value="NUCLEAR HORMONE RECEPTOR HR96"/>
    <property type="match status" value="1"/>
</dbReference>
<evidence type="ECO:0000256" key="8">
    <source>
        <dbReference type="ARBA" id="ARBA00023242"/>
    </source>
</evidence>
<keyword evidence="6" id="KW-0804">Transcription</keyword>
<keyword evidence="2" id="KW-0863">Zinc-finger</keyword>
<dbReference type="InterPro" id="IPR000536">
    <property type="entry name" value="Nucl_hrmn_rcpt_lig-bd"/>
</dbReference>
<keyword evidence="4" id="KW-0805">Transcription regulation</keyword>
<evidence type="ECO:0000256" key="9">
    <source>
        <dbReference type="SAM" id="MobiDB-lite"/>
    </source>
</evidence>
<evidence type="ECO:0000313" key="14">
    <source>
        <dbReference type="Proteomes" id="UP000663832"/>
    </source>
</evidence>
<gene>
    <name evidence="12" type="ORF">BJG266_LOCUS39886</name>
    <name evidence="13" type="ORF">QVE165_LOCUS56772</name>
</gene>
<accession>A0A815NY25</accession>
<dbReference type="GO" id="GO:0000122">
    <property type="term" value="P:negative regulation of transcription by RNA polymerase II"/>
    <property type="evidence" value="ECO:0007669"/>
    <property type="project" value="TreeGrafter"/>
</dbReference>
<dbReference type="InterPro" id="IPR050234">
    <property type="entry name" value="Nuclear_hormone_rcpt_NR1"/>
</dbReference>
<keyword evidence="3" id="KW-0862">Zinc</keyword>
<evidence type="ECO:0000256" key="5">
    <source>
        <dbReference type="ARBA" id="ARBA00023125"/>
    </source>
</evidence>
<keyword evidence="14" id="KW-1185">Reference proteome</keyword>
<feature type="domain" description="Nuclear receptor" evidence="10">
    <location>
        <begin position="42"/>
        <end position="118"/>
    </location>
</feature>
<dbReference type="Gene3D" id="3.30.50.10">
    <property type="entry name" value="Erythroid Transcription Factor GATA-1, subunit A"/>
    <property type="match status" value="1"/>
</dbReference>
<dbReference type="PROSITE" id="PS51030">
    <property type="entry name" value="NUCLEAR_REC_DBD_2"/>
    <property type="match status" value="1"/>
</dbReference>
<dbReference type="SMART" id="SM00399">
    <property type="entry name" value="ZnF_C4"/>
    <property type="match status" value="1"/>
</dbReference>
<evidence type="ECO:0000313" key="15">
    <source>
        <dbReference type="Proteomes" id="UP000663877"/>
    </source>
</evidence>
<comment type="caution">
    <text evidence="12">The sequence shown here is derived from an EMBL/GenBank/DDBJ whole genome shotgun (WGS) entry which is preliminary data.</text>
</comment>
<dbReference type="GO" id="GO:0045944">
    <property type="term" value="P:positive regulation of transcription by RNA polymerase II"/>
    <property type="evidence" value="ECO:0007669"/>
    <property type="project" value="TreeGrafter"/>
</dbReference>
<dbReference type="SUPFAM" id="SSF48508">
    <property type="entry name" value="Nuclear receptor ligand-binding domain"/>
    <property type="match status" value="1"/>
</dbReference>
<feature type="domain" description="NR LBD" evidence="11">
    <location>
        <begin position="180"/>
        <end position="426"/>
    </location>
</feature>
<name>A0A815NY25_9BILA</name>
<evidence type="ECO:0000313" key="12">
    <source>
        <dbReference type="EMBL" id="CAF1440987.1"/>
    </source>
</evidence>
<dbReference type="PRINTS" id="PR00047">
    <property type="entry name" value="STROIDFINGER"/>
</dbReference>
<dbReference type="PROSITE" id="PS51843">
    <property type="entry name" value="NR_LBD"/>
    <property type="match status" value="1"/>
</dbReference>
<keyword evidence="8" id="KW-0539">Nucleus</keyword>
<keyword evidence="7" id="KW-0675">Receptor</keyword>
<evidence type="ECO:0000256" key="3">
    <source>
        <dbReference type="ARBA" id="ARBA00022833"/>
    </source>
</evidence>
<organism evidence="12 15">
    <name type="scientific">Adineta steineri</name>
    <dbReference type="NCBI Taxonomy" id="433720"/>
    <lineage>
        <taxon>Eukaryota</taxon>
        <taxon>Metazoa</taxon>
        <taxon>Spiralia</taxon>
        <taxon>Gnathifera</taxon>
        <taxon>Rotifera</taxon>
        <taxon>Eurotatoria</taxon>
        <taxon>Bdelloidea</taxon>
        <taxon>Adinetida</taxon>
        <taxon>Adinetidae</taxon>
        <taxon>Adineta</taxon>
    </lineage>
</organism>
<feature type="compositionally biased region" description="Basic and acidic residues" evidence="9">
    <location>
        <begin position="120"/>
        <end position="132"/>
    </location>
</feature>
<dbReference type="Proteomes" id="UP000663877">
    <property type="component" value="Unassembled WGS sequence"/>
</dbReference>
<dbReference type="SUPFAM" id="SSF57716">
    <property type="entry name" value="Glucocorticoid receptor-like (DNA-binding domain)"/>
    <property type="match status" value="1"/>
</dbReference>
<dbReference type="PROSITE" id="PS00031">
    <property type="entry name" value="NUCLEAR_REC_DBD_1"/>
    <property type="match status" value="1"/>
</dbReference>
<evidence type="ECO:0000313" key="13">
    <source>
        <dbReference type="EMBL" id="CAF1627647.1"/>
    </source>
</evidence>
<dbReference type="GO" id="GO:0004879">
    <property type="term" value="F:nuclear receptor activity"/>
    <property type="evidence" value="ECO:0007669"/>
    <property type="project" value="TreeGrafter"/>
</dbReference>
<dbReference type="Proteomes" id="UP000663832">
    <property type="component" value="Unassembled WGS sequence"/>
</dbReference>
<dbReference type="GO" id="GO:0030154">
    <property type="term" value="P:cell differentiation"/>
    <property type="evidence" value="ECO:0007669"/>
    <property type="project" value="TreeGrafter"/>
</dbReference>
<dbReference type="InterPro" id="IPR001628">
    <property type="entry name" value="Znf_hrmn_rcpt"/>
</dbReference>
<dbReference type="OrthoDB" id="6352325at2759"/>
<dbReference type="EMBL" id="CAJNOM010002145">
    <property type="protein sequence ID" value="CAF1627647.1"/>
    <property type="molecule type" value="Genomic_DNA"/>
</dbReference>
<feature type="region of interest" description="Disordered" evidence="9">
    <location>
        <begin position="120"/>
        <end position="178"/>
    </location>
</feature>
<evidence type="ECO:0000256" key="4">
    <source>
        <dbReference type="ARBA" id="ARBA00023015"/>
    </source>
</evidence>
<proteinExistence type="predicted"/>
<dbReference type="InterPro" id="IPR035500">
    <property type="entry name" value="NHR-like_dom_sf"/>
</dbReference>
<evidence type="ECO:0000256" key="2">
    <source>
        <dbReference type="ARBA" id="ARBA00022771"/>
    </source>
</evidence>
<dbReference type="GO" id="GO:0000978">
    <property type="term" value="F:RNA polymerase II cis-regulatory region sequence-specific DNA binding"/>
    <property type="evidence" value="ECO:0007669"/>
    <property type="project" value="TreeGrafter"/>
</dbReference>
<protein>
    <submittedName>
        <fullName evidence="12">Uncharacterized protein</fullName>
    </submittedName>
</protein>
<dbReference type="AlphaFoldDB" id="A0A815NY25"/>
<evidence type="ECO:0000259" key="10">
    <source>
        <dbReference type="PROSITE" id="PS51030"/>
    </source>
</evidence>